<dbReference type="Proteomes" id="UP000018159">
    <property type="component" value="Unassembled WGS sequence"/>
</dbReference>
<keyword evidence="1" id="KW-0812">Transmembrane</keyword>
<feature type="transmembrane region" description="Helical" evidence="1">
    <location>
        <begin position="238"/>
        <end position="262"/>
    </location>
</feature>
<evidence type="ECO:0000313" key="3">
    <source>
        <dbReference type="Proteomes" id="UP000018159"/>
    </source>
</evidence>
<dbReference type="Pfam" id="PF04087">
    <property type="entry name" value="DUF389"/>
    <property type="match status" value="1"/>
</dbReference>
<evidence type="ECO:0000313" key="2">
    <source>
        <dbReference type="EMBL" id="CDI06135.1"/>
    </source>
</evidence>
<feature type="transmembrane region" description="Helical" evidence="1">
    <location>
        <begin position="215"/>
        <end position="231"/>
    </location>
</feature>
<protein>
    <recommendedName>
        <fullName evidence="4">TIGR00341 family protein</fullName>
    </recommendedName>
</protein>
<dbReference type="NCBIfam" id="TIGR00341">
    <property type="entry name" value="TIGR00341 family protein"/>
    <property type="match status" value="1"/>
</dbReference>
<evidence type="ECO:0000256" key="1">
    <source>
        <dbReference type="SAM" id="Phobius"/>
    </source>
</evidence>
<dbReference type="PANTHER" id="PTHR20992:SF9">
    <property type="entry name" value="AT15442P-RELATED"/>
    <property type="match status" value="1"/>
</dbReference>
<evidence type="ECO:0008006" key="4">
    <source>
        <dbReference type="Google" id="ProtNLM"/>
    </source>
</evidence>
<feature type="transmembrane region" description="Helical" evidence="1">
    <location>
        <begin position="173"/>
        <end position="195"/>
    </location>
</feature>
<reference evidence="2 3" key="1">
    <citation type="journal article" date="2013" name="PLoS ONE">
        <title>Enrichment and Genome Sequence of the Group I.1a Ammonia-Oxidizing Archaeon ?Ca. Nitrosotenuis uzonensis? Representing a Clade Globally.</title>
        <authorList>
            <person name="Lebedeva E.V."/>
            <person name="Hatzenpichler R."/>
            <person name="Pelletier E."/>
            <person name="Schuster N."/>
            <person name="Hauzmayer S."/>
            <person name="Bulaev A."/>
            <person name="Grigor'eva N.V."/>
            <person name="Galushko A."/>
            <person name="Schmid M."/>
            <person name="Palatinszky M."/>
            <person name="Le Paslier D."/>
            <person name="Daims H."/>
            <person name="Wagner M."/>
        </authorList>
    </citation>
    <scope>NUCLEOTIDE SEQUENCE [LARGE SCALE GENOMIC DNA]</scope>
    <source>
        <strain evidence="2 3">N4</strain>
    </source>
</reference>
<dbReference type="RefSeq" id="WP_048196515.1">
    <property type="nucleotide sequence ID" value="NZ_CBTY010000009.1"/>
</dbReference>
<name>V6AUG3_9ARCH</name>
<dbReference type="InterPro" id="IPR005240">
    <property type="entry name" value="DUF389"/>
</dbReference>
<dbReference type="STRING" id="1407055.NITUZ_40301"/>
<proteinExistence type="predicted"/>
<comment type="caution">
    <text evidence="2">The sequence shown here is derived from an EMBL/GenBank/DDBJ whole genome shotgun (WGS) entry which is preliminary data.</text>
</comment>
<organism evidence="2 3">
    <name type="scientific">Candidatus Nitrosotenuis uzonensis</name>
    <dbReference type="NCBI Taxonomy" id="1407055"/>
    <lineage>
        <taxon>Archaea</taxon>
        <taxon>Nitrososphaerota</taxon>
        <taxon>Candidatus Nitrosotenuis</taxon>
    </lineage>
</organism>
<dbReference type="OrthoDB" id="3266at2157"/>
<dbReference type="PANTHER" id="PTHR20992">
    <property type="entry name" value="AT15442P-RELATED"/>
    <property type="match status" value="1"/>
</dbReference>
<feature type="transmembrane region" description="Helical" evidence="1">
    <location>
        <begin position="140"/>
        <end position="161"/>
    </location>
</feature>
<keyword evidence="3" id="KW-1185">Reference proteome</keyword>
<accession>V6AUG3</accession>
<keyword evidence="1" id="KW-0472">Membrane</keyword>
<keyword evidence="1" id="KW-1133">Transmembrane helix</keyword>
<sequence length="330" mass="36012">MRKIELTCHEQQSQSIEYVLKKYRVPYNVELVMSGESKLLRYTTIVPEGISNTVTADLNKIIDTKQMEIYLTIQNIEATVSDYLQNVQTEKKEMKKTKKLTEEFHALTEPSVEIKPAVLIMITIASAVALVGLYTNNASLVIGAMLLSPLLGPITAFAFNASVGRPQKMFKSALNIFVLTTIVGATGAALTGLSLTFMEVPITPEILSRTEMSPVFLAVAILLGLAGGIAMSSDIPGILVGVAIAAALVPPAVVTGIGVALFDYDIFINALTLTIANLFGLILGTMTIFYIMGVTPRRYYERQKARQYITYTISVFVVLSIILGTLTFWL</sequence>
<dbReference type="AlphaFoldDB" id="V6AUG3"/>
<dbReference type="EMBL" id="CBTY010000009">
    <property type="protein sequence ID" value="CDI06135.1"/>
    <property type="molecule type" value="Genomic_DNA"/>
</dbReference>
<feature type="transmembrane region" description="Helical" evidence="1">
    <location>
        <begin position="274"/>
        <end position="296"/>
    </location>
</feature>
<feature type="transmembrane region" description="Helical" evidence="1">
    <location>
        <begin position="117"/>
        <end position="134"/>
    </location>
</feature>
<gene>
    <name evidence="2" type="ORF">NITUZ_40301</name>
</gene>
<feature type="transmembrane region" description="Helical" evidence="1">
    <location>
        <begin position="308"/>
        <end position="329"/>
    </location>
</feature>